<name>A0A2J0YTH4_RHIML</name>
<gene>
    <name evidence="2" type="ORF">CEJ86_32435</name>
</gene>
<proteinExistence type="predicted"/>
<dbReference type="InterPro" id="IPR037401">
    <property type="entry name" value="SnoaL-like"/>
</dbReference>
<organism evidence="2 3">
    <name type="scientific">Rhizobium meliloti</name>
    <name type="common">Ensifer meliloti</name>
    <name type="synonym">Sinorhizobium meliloti</name>
    <dbReference type="NCBI Taxonomy" id="382"/>
    <lineage>
        <taxon>Bacteria</taxon>
        <taxon>Pseudomonadati</taxon>
        <taxon>Pseudomonadota</taxon>
        <taxon>Alphaproteobacteria</taxon>
        <taxon>Hyphomicrobiales</taxon>
        <taxon>Rhizobiaceae</taxon>
        <taxon>Sinorhizobium/Ensifer group</taxon>
        <taxon>Sinorhizobium</taxon>
    </lineage>
</organism>
<dbReference type="Gene3D" id="3.10.450.50">
    <property type="match status" value="1"/>
</dbReference>
<dbReference type="Pfam" id="PF12680">
    <property type="entry name" value="SnoaL_2"/>
    <property type="match status" value="1"/>
</dbReference>
<feature type="domain" description="SnoaL-like" evidence="1">
    <location>
        <begin position="9"/>
        <end position="100"/>
    </location>
</feature>
<comment type="caution">
    <text evidence="2">The sequence shown here is derived from an EMBL/GenBank/DDBJ whole genome shotgun (WGS) entry which is preliminary data.</text>
</comment>
<evidence type="ECO:0000259" key="1">
    <source>
        <dbReference type="Pfam" id="PF12680"/>
    </source>
</evidence>
<dbReference type="AlphaFoldDB" id="A0A2J0YTH4"/>
<protein>
    <submittedName>
        <fullName evidence="2">Polyketide cyclase</fullName>
    </submittedName>
</protein>
<evidence type="ECO:0000313" key="2">
    <source>
        <dbReference type="EMBL" id="PJR08779.1"/>
    </source>
</evidence>
<dbReference type="Proteomes" id="UP000231987">
    <property type="component" value="Unassembled WGS sequence"/>
</dbReference>
<evidence type="ECO:0000313" key="3">
    <source>
        <dbReference type="Proteomes" id="UP000231987"/>
    </source>
</evidence>
<accession>A0A2J0YTH4</accession>
<sequence length="106" mass="11815">MKSPTVIDKVLAAVNSGNTNMFLDLFAEDGEVDDWGSIYRGRAEIKTWSDRELVGAKARLTIRAAQVHHDEVSMIVHIGDAGFRGLSRFAFTMEGDRIRRMTITCA</sequence>
<dbReference type="InterPro" id="IPR032710">
    <property type="entry name" value="NTF2-like_dom_sf"/>
</dbReference>
<reference evidence="2 3" key="1">
    <citation type="submission" date="2017-06" db="EMBL/GenBank/DDBJ databases">
        <title>Ensifer strains isolated from leguminous trees and herbs display diverse denitrification phenotypes with some acting as strong N2O sinks.</title>
        <authorList>
            <person name="Woliy K."/>
            <person name="Mania D."/>
            <person name="Bakken L.R."/>
            <person name="Frostegard A."/>
        </authorList>
    </citation>
    <scope>NUCLEOTIDE SEQUENCE [LARGE SCALE GENOMIC DNA]</scope>
    <source>
        <strain evidence="2 3">AC50a</strain>
    </source>
</reference>
<dbReference type="SUPFAM" id="SSF54427">
    <property type="entry name" value="NTF2-like"/>
    <property type="match status" value="1"/>
</dbReference>
<dbReference type="RefSeq" id="WP_100675040.1">
    <property type="nucleotide sequence ID" value="NZ_NJGD01000037.1"/>
</dbReference>
<dbReference type="EMBL" id="NJGD01000037">
    <property type="protein sequence ID" value="PJR08779.1"/>
    <property type="molecule type" value="Genomic_DNA"/>
</dbReference>